<feature type="signal peptide" evidence="2">
    <location>
        <begin position="1"/>
        <end position="19"/>
    </location>
</feature>
<dbReference type="STRING" id="576137.A0A1L7XU99"/>
<dbReference type="Proteomes" id="UP000184330">
    <property type="component" value="Unassembled WGS sequence"/>
</dbReference>
<keyword evidence="1 2" id="KW-0732">Signal</keyword>
<feature type="chain" id="PRO_5012137421" description="Rasp f 7 allergen" evidence="2">
    <location>
        <begin position="20"/>
        <end position="157"/>
    </location>
</feature>
<organism evidence="3 4">
    <name type="scientific">Phialocephala subalpina</name>
    <dbReference type="NCBI Taxonomy" id="576137"/>
    <lineage>
        <taxon>Eukaryota</taxon>
        <taxon>Fungi</taxon>
        <taxon>Dikarya</taxon>
        <taxon>Ascomycota</taxon>
        <taxon>Pezizomycotina</taxon>
        <taxon>Leotiomycetes</taxon>
        <taxon>Helotiales</taxon>
        <taxon>Mollisiaceae</taxon>
        <taxon>Phialocephala</taxon>
        <taxon>Phialocephala fortinii species complex</taxon>
    </lineage>
</organism>
<evidence type="ECO:0000256" key="1">
    <source>
        <dbReference type="ARBA" id="ARBA00022729"/>
    </source>
</evidence>
<dbReference type="OrthoDB" id="406505at2759"/>
<dbReference type="Gene3D" id="2.40.40.10">
    <property type="entry name" value="RlpA-like domain"/>
    <property type="match status" value="1"/>
</dbReference>
<dbReference type="EMBL" id="FJOG01000057">
    <property type="protein sequence ID" value="CZR68602.1"/>
    <property type="molecule type" value="Genomic_DNA"/>
</dbReference>
<evidence type="ECO:0000256" key="2">
    <source>
        <dbReference type="SAM" id="SignalP"/>
    </source>
</evidence>
<proteinExistence type="predicted"/>
<name>A0A1L7XU99_9HELO</name>
<evidence type="ECO:0008006" key="5">
    <source>
        <dbReference type="Google" id="ProtNLM"/>
    </source>
</evidence>
<accession>A0A1L7XU99</accession>
<dbReference type="InterPro" id="IPR036908">
    <property type="entry name" value="RlpA-like_sf"/>
</dbReference>
<gene>
    <name evidence="3" type="ORF">PAC_18501</name>
</gene>
<sequence length="157" mass="16011">MLFQSAAILLALSASFVAAAPSPVEVEVLAPSPVGAPLAKRTTHVGTGTVYLQGGNAGSCGETNPDSAIIAAIGNFWMDDESPGPYCGRLIQITNTGSNDGVGGDGNVVTVQVEDTCPSCGEGDIDLSVGAWDKLTNSAAFGTFEISWHFCNVDGQC</sequence>
<reference evidence="3 4" key="1">
    <citation type="submission" date="2016-03" db="EMBL/GenBank/DDBJ databases">
        <authorList>
            <person name="Ploux O."/>
        </authorList>
    </citation>
    <scope>NUCLEOTIDE SEQUENCE [LARGE SCALE GENOMIC DNA]</scope>
    <source>
        <strain evidence="3 4">UAMH 11012</strain>
    </source>
</reference>
<dbReference type="SUPFAM" id="SSF50685">
    <property type="entry name" value="Barwin-like endoglucanases"/>
    <property type="match status" value="1"/>
</dbReference>
<dbReference type="PANTHER" id="PTHR31836:SF28">
    <property type="entry name" value="SRCR DOMAIN-CONTAINING PROTEIN-RELATED"/>
    <property type="match status" value="1"/>
</dbReference>
<dbReference type="PANTHER" id="PTHR31836">
    <property type="match status" value="1"/>
</dbReference>
<dbReference type="CDD" id="cd22191">
    <property type="entry name" value="DPBB_RlpA_EXP_N-like"/>
    <property type="match status" value="1"/>
</dbReference>
<dbReference type="AlphaFoldDB" id="A0A1L7XU99"/>
<evidence type="ECO:0000313" key="3">
    <source>
        <dbReference type="EMBL" id="CZR68602.1"/>
    </source>
</evidence>
<evidence type="ECO:0000313" key="4">
    <source>
        <dbReference type="Proteomes" id="UP000184330"/>
    </source>
</evidence>
<dbReference type="InterPro" id="IPR051477">
    <property type="entry name" value="Expansin_CellWall"/>
</dbReference>
<protein>
    <recommendedName>
        <fullName evidence="5">Rasp f 7 allergen</fullName>
    </recommendedName>
</protein>
<keyword evidence="4" id="KW-1185">Reference proteome</keyword>